<keyword evidence="15" id="KW-0282">Flagellum</keyword>
<comment type="function">
    <text evidence="12 13">Required for formation of the rod structure in the basal body of the flagellar apparatus. Together with FliI and FliH, may constitute the export apparatus of flagellin.</text>
</comment>
<reference evidence="15 16" key="1">
    <citation type="submission" date="2024-02" db="EMBL/GenBank/DDBJ databases">
        <title>Complete genome sequence of Pelagibacterium nitratireducens ZH15.</title>
        <authorList>
            <person name="Zhao L.H."/>
        </authorList>
    </citation>
    <scope>NUCLEOTIDE SEQUENCE [LARGE SCALE GENOMIC DNA]</scope>
    <source>
        <strain evidence="15 16">ZH15</strain>
    </source>
</reference>
<dbReference type="InterPro" id="IPR006135">
    <property type="entry name" value="T3SS_substrate_exporter"/>
</dbReference>
<dbReference type="PRINTS" id="PR00950">
    <property type="entry name" value="TYPE3IMSPROT"/>
</dbReference>
<protein>
    <recommendedName>
        <fullName evidence="3 13">Flagellar biosynthetic protein FlhB</fullName>
    </recommendedName>
</protein>
<evidence type="ECO:0000256" key="9">
    <source>
        <dbReference type="ARBA" id="ARBA00022989"/>
    </source>
</evidence>
<dbReference type="Pfam" id="PF01312">
    <property type="entry name" value="Bac_export_2"/>
    <property type="match status" value="1"/>
</dbReference>
<evidence type="ECO:0000256" key="14">
    <source>
        <dbReference type="SAM" id="MobiDB-lite"/>
    </source>
</evidence>
<evidence type="ECO:0000256" key="12">
    <source>
        <dbReference type="ARBA" id="ARBA00025078"/>
    </source>
</evidence>
<dbReference type="InterPro" id="IPR006136">
    <property type="entry name" value="FlhB"/>
</dbReference>
<keyword evidence="10 13" id="KW-0472">Membrane</keyword>
<dbReference type="RefSeq" id="WP_338610145.1">
    <property type="nucleotide sequence ID" value="NZ_CP146275.1"/>
</dbReference>
<keyword evidence="6 13" id="KW-0812">Transmembrane</keyword>
<dbReference type="Gene3D" id="6.10.250.2080">
    <property type="match status" value="1"/>
</dbReference>
<accession>A0ABZ2I380</accession>
<dbReference type="Proteomes" id="UP001369958">
    <property type="component" value="Chromosome"/>
</dbReference>
<feature type="region of interest" description="Disordered" evidence="14">
    <location>
        <begin position="1"/>
        <end position="26"/>
    </location>
</feature>
<dbReference type="PANTHER" id="PTHR30531">
    <property type="entry name" value="FLAGELLAR BIOSYNTHETIC PROTEIN FLHB"/>
    <property type="match status" value="1"/>
</dbReference>
<evidence type="ECO:0000256" key="2">
    <source>
        <dbReference type="ARBA" id="ARBA00010690"/>
    </source>
</evidence>
<evidence type="ECO:0000256" key="7">
    <source>
        <dbReference type="ARBA" id="ARBA00022795"/>
    </source>
</evidence>
<feature type="transmembrane region" description="Helical" evidence="13">
    <location>
        <begin position="191"/>
        <end position="214"/>
    </location>
</feature>
<evidence type="ECO:0000313" key="15">
    <source>
        <dbReference type="EMBL" id="WWT34309.1"/>
    </source>
</evidence>
<evidence type="ECO:0000256" key="5">
    <source>
        <dbReference type="ARBA" id="ARBA00022475"/>
    </source>
</evidence>
<dbReference type="NCBIfam" id="TIGR00328">
    <property type="entry name" value="flhB"/>
    <property type="match status" value="1"/>
</dbReference>
<feature type="transmembrane region" description="Helical" evidence="13">
    <location>
        <begin position="83"/>
        <end position="108"/>
    </location>
</feature>
<evidence type="ECO:0000256" key="10">
    <source>
        <dbReference type="ARBA" id="ARBA00023136"/>
    </source>
</evidence>
<organism evidence="15 16">
    <name type="scientific">Pelagibacterium nitratireducens</name>
    <dbReference type="NCBI Taxonomy" id="1046114"/>
    <lineage>
        <taxon>Bacteria</taxon>
        <taxon>Pseudomonadati</taxon>
        <taxon>Pseudomonadota</taxon>
        <taxon>Alphaproteobacteria</taxon>
        <taxon>Hyphomicrobiales</taxon>
        <taxon>Devosiaceae</taxon>
        <taxon>Pelagibacterium</taxon>
    </lineage>
</organism>
<proteinExistence type="inferred from homology"/>
<evidence type="ECO:0000256" key="8">
    <source>
        <dbReference type="ARBA" id="ARBA00022927"/>
    </source>
</evidence>
<gene>
    <name evidence="13 15" type="primary">flhB</name>
    <name evidence="15" type="ORF">V6617_07545</name>
</gene>
<evidence type="ECO:0000256" key="1">
    <source>
        <dbReference type="ARBA" id="ARBA00004651"/>
    </source>
</evidence>
<comment type="similarity">
    <text evidence="2 13">Belongs to the type III secretion exporter family.</text>
</comment>
<evidence type="ECO:0000256" key="13">
    <source>
        <dbReference type="RuleBase" id="RU364091"/>
    </source>
</evidence>
<dbReference type="PANTHER" id="PTHR30531:SF12">
    <property type="entry name" value="FLAGELLAR BIOSYNTHETIC PROTEIN FLHB"/>
    <property type="match status" value="1"/>
</dbReference>
<dbReference type="EMBL" id="CP146275">
    <property type="protein sequence ID" value="WWT34309.1"/>
    <property type="molecule type" value="Genomic_DNA"/>
</dbReference>
<keyword evidence="9 13" id="KW-1133">Transmembrane helix</keyword>
<keyword evidence="16" id="KW-1185">Reference proteome</keyword>
<keyword evidence="7 13" id="KW-1005">Bacterial flagellum biogenesis</keyword>
<keyword evidence="15" id="KW-0966">Cell projection</keyword>
<keyword evidence="4 13" id="KW-0813">Transport</keyword>
<evidence type="ECO:0000256" key="4">
    <source>
        <dbReference type="ARBA" id="ARBA00022448"/>
    </source>
</evidence>
<name>A0ABZ2I380_9HYPH</name>
<dbReference type="InterPro" id="IPR029025">
    <property type="entry name" value="T3SS_substrate_exporter_C"/>
</dbReference>
<feature type="transmembrane region" description="Helical" evidence="13">
    <location>
        <begin position="145"/>
        <end position="167"/>
    </location>
</feature>
<evidence type="ECO:0000256" key="11">
    <source>
        <dbReference type="ARBA" id="ARBA00023225"/>
    </source>
</evidence>
<evidence type="ECO:0000256" key="6">
    <source>
        <dbReference type="ARBA" id="ARBA00022692"/>
    </source>
</evidence>
<evidence type="ECO:0000313" key="16">
    <source>
        <dbReference type="Proteomes" id="UP001369958"/>
    </source>
</evidence>
<keyword evidence="11 13" id="KW-1006">Bacterial flagellum protein export</keyword>
<keyword evidence="5 13" id="KW-1003">Cell membrane</keyword>
<feature type="transmembrane region" description="Helical" evidence="13">
    <location>
        <begin position="35"/>
        <end position="54"/>
    </location>
</feature>
<dbReference type="Gene3D" id="3.40.1690.10">
    <property type="entry name" value="secretion proteins EscU"/>
    <property type="match status" value="1"/>
</dbReference>
<keyword evidence="15" id="KW-0969">Cilium</keyword>
<keyword evidence="8 13" id="KW-0653">Protein transport</keyword>
<dbReference type="SUPFAM" id="SSF160544">
    <property type="entry name" value="EscU C-terminal domain-like"/>
    <property type="match status" value="1"/>
</dbReference>
<sequence>MSDDKPEQSEKTEDPSQKRLEDAHKKGDVVKSQEVTTWFMILGSALIFAFVAPFTSAQFMTSLGDYLGRADLYEVGGPGFNQFVYGATISLLSALLLPMVLLALCGIAGNMVQHRMVFSAENLKPKFSKVSPLAGAKRLFSSEALVNFGKGLFKLVVFSTIMVLVVWPDRDRLSTIMTADPIVTLELFQEIGIKIFIATLIAITIVALLDYIYMRHKWWQRQMMTVKEVRDEYKQMEGDPHVKGRIRQIRMERSRKRMMAAVPDATVVVTNPTHFAVALKYDKDMAAPQVLAKGVDAVALRIRGLARDHDIPIVENPPLARALYAGAEVGETIPAEHFKAVAQIIGYVMRLKNRSSWRSGNQGRP</sequence>
<comment type="subcellular location">
    <subcellularLocation>
        <location evidence="1">Cell membrane</location>
        <topology evidence="1">Multi-pass membrane protein</topology>
    </subcellularLocation>
</comment>
<evidence type="ECO:0000256" key="3">
    <source>
        <dbReference type="ARBA" id="ARBA00021622"/>
    </source>
</evidence>